<evidence type="ECO:0000313" key="3">
    <source>
        <dbReference type="Proteomes" id="UP000255518"/>
    </source>
</evidence>
<dbReference type="AlphaFoldDB" id="A0A377UW48"/>
<dbReference type="Proteomes" id="UP000255518">
    <property type="component" value="Unassembled WGS sequence"/>
</dbReference>
<protein>
    <submittedName>
        <fullName evidence="2">Integrating conjugative element membrane protein, PFL_4697 family</fullName>
    </submittedName>
</protein>
<keyword evidence="1" id="KW-0812">Transmembrane</keyword>
<evidence type="ECO:0000313" key="2">
    <source>
        <dbReference type="EMBL" id="STT01033.1"/>
    </source>
</evidence>
<gene>
    <name evidence="2" type="ORF">NCTC13443_01335</name>
</gene>
<reference evidence="2 3" key="1">
    <citation type="submission" date="2018-06" db="EMBL/GenBank/DDBJ databases">
        <authorList>
            <consortium name="Pathogen Informatics"/>
            <person name="Doyle S."/>
        </authorList>
    </citation>
    <scope>NUCLEOTIDE SEQUENCE [LARGE SCALE GENOMIC DNA]</scope>
    <source>
        <strain evidence="2 3">NCTC13443</strain>
    </source>
</reference>
<evidence type="ECO:0000256" key="1">
    <source>
        <dbReference type="SAM" id="Phobius"/>
    </source>
</evidence>
<sequence length="240" mass="26731">MIPRTHRQLVSVEVMWPAQTLPLPLQQAVEALTQGETPDQIIARMNLQGFRHGAKLHRRKANTTFFRYDWMRHTRHGSSAATLLCRCTNARTCVTRPRASPRTARWIALLPGVLIGFCLGAWMLAITLEWLGEAFFWRNTCASHSEQVLLATWQWWKSSAGAPMWLVEDLAIVSDTLQKGSAALIASLSGQSGLFWTEAVTTVIRCALQSAIKLPLPFCCAGYFIAGATTVCADHCYRAD</sequence>
<keyword evidence="1" id="KW-0472">Membrane</keyword>
<keyword evidence="1" id="KW-1133">Transmembrane helix</keyword>
<organism evidence="2 3">
    <name type="scientific">Klebsiella pneumoniae</name>
    <dbReference type="NCBI Taxonomy" id="573"/>
    <lineage>
        <taxon>Bacteria</taxon>
        <taxon>Pseudomonadati</taxon>
        <taxon>Pseudomonadota</taxon>
        <taxon>Gammaproteobacteria</taxon>
        <taxon>Enterobacterales</taxon>
        <taxon>Enterobacteriaceae</taxon>
        <taxon>Klebsiella/Raoultella group</taxon>
        <taxon>Klebsiella</taxon>
        <taxon>Klebsiella pneumoniae complex</taxon>
    </lineage>
</organism>
<dbReference type="EMBL" id="UGKT01000001">
    <property type="protein sequence ID" value="STT01033.1"/>
    <property type="molecule type" value="Genomic_DNA"/>
</dbReference>
<proteinExistence type="predicted"/>
<name>A0A377UW48_KLEPN</name>
<feature type="transmembrane region" description="Helical" evidence="1">
    <location>
        <begin position="106"/>
        <end position="131"/>
    </location>
</feature>
<accession>A0A377UW48</accession>